<feature type="chain" id="PRO_5017317235" description="Somatostatin/Cortistatin C-terminal domain-containing protein" evidence="1">
    <location>
        <begin position="20"/>
        <end position="108"/>
    </location>
</feature>
<dbReference type="STRING" id="144197.ENSSPAP00000017934"/>
<evidence type="ECO:0008006" key="3">
    <source>
        <dbReference type="Google" id="ProtNLM"/>
    </source>
</evidence>
<accession>A0A3B5AJI2</accession>
<evidence type="ECO:0000256" key="1">
    <source>
        <dbReference type="SAM" id="SignalP"/>
    </source>
</evidence>
<protein>
    <recommendedName>
        <fullName evidence="3">Somatostatin/Cortistatin C-terminal domain-containing protein</fullName>
    </recommendedName>
</protein>
<dbReference type="AlphaFoldDB" id="A0A3B5AJI2"/>
<organism evidence="2">
    <name type="scientific">Stegastes partitus</name>
    <name type="common">bicolor damselfish</name>
    <dbReference type="NCBI Taxonomy" id="144197"/>
    <lineage>
        <taxon>Eukaryota</taxon>
        <taxon>Metazoa</taxon>
        <taxon>Chordata</taxon>
        <taxon>Craniata</taxon>
        <taxon>Vertebrata</taxon>
        <taxon>Euteleostomi</taxon>
        <taxon>Actinopterygii</taxon>
        <taxon>Neopterygii</taxon>
        <taxon>Teleostei</taxon>
        <taxon>Neoteleostei</taxon>
        <taxon>Acanthomorphata</taxon>
        <taxon>Ovalentaria</taxon>
        <taxon>Pomacentridae</taxon>
        <taxon>Stegastes</taxon>
    </lineage>
</organism>
<keyword evidence="1" id="KW-0732">Signal</keyword>
<dbReference type="Ensembl" id="ENSSPAT00000018212.1">
    <property type="protein sequence ID" value="ENSSPAP00000017934.1"/>
    <property type="gene ID" value="ENSSPAG00000013549.1"/>
</dbReference>
<name>A0A3B5AJI2_9TELE</name>
<sequence length="108" mass="12367">MARVLCIWVFLCFASCVSANTNTEEGFGKLQSQQDPLSWLDDLQDGQATTKKQNLLDLFYKLFRSENEIILREPEETQKNRRGVGSGSRAATRRPGCLVFFWKSWANC</sequence>
<proteinExistence type="predicted"/>
<reference evidence="2" key="1">
    <citation type="submission" date="2023-09" db="UniProtKB">
        <authorList>
            <consortium name="Ensembl"/>
        </authorList>
    </citation>
    <scope>IDENTIFICATION</scope>
</reference>
<feature type="signal peptide" evidence="1">
    <location>
        <begin position="1"/>
        <end position="19"/>
    </location>
</feature>
<dbReference type="GeneTree" id="ENSGT00940000177127"/>
<evidence type="ECO:0000313" key="2">
    <source>
        <dbReference type="Ensembl" id="ENSSPAP00000017934.1"/>
    </source>
</evidence>